<accession>A0ABR4CHQ9</accession>
<evidence type="ECO:0000313" key="2">
    <source>
        <dbReference type="Proteomes" id="UP001595075"/>
    </source>
</evidence>
<sequence length="88" mass="10097">MTRRAYASRWMDRIEVNTPTKTPSKPKYDSKPVLSTSISKSVSLSPSRLFLQQKEYRQVGSGIRRLCEISQEVIAIVGVLQRFFYGVK</sequence>
<reference evidence="1 2" key="1">
    <citation type="journal article" date="2024" name="Commun. Biol.">
        <title>Comparative genomic analysis of thermophilic fungi reveals convergent evolutionary adaptations and gene losses.</title>
        <authorList>
            <person name="Steindorff A.S."/>
            <person name="Aguilar-Pontes M.V."/>
            <person name="Robinson A.J."/>
            <person name="Andreopoulos B."/>
            <person name="LaButti K."/>
            <person name="Kuo A."/>
            <person name="Mondo S."/>
            <person name="Riley R."/>
            <person name="Otillar R."/>
            <person name="Haridas S."/>
            <person name="Lipzen A."/>
            <person name="Grimwood J."/>
            <person name="Schmutz J."/>
            <person name="Clum A."/>
            <person name="Reid I.D."/>
            <person name="Moisan M.C."/>
            <person name="Butler G."/>
            <person name="Nguyen T.T.M."/>
            <person name="Dewar K."/>
            <person name="Conant G."/>
            <person name="Drula E."/>
            <person name="Henrissat B."/>
            <person name="Hansel C."/>
            <person name="Singer S."/>
            <person name="Hutchinson M.I."/>
            <person name="de Vries R.P."/>
            <person name="Natvig D.O."/>
            <person name="Powell A.J."/>
            <person name="Tsang A."/>
            <person name="Grigoriev I.V."/>
        </authorList>
    </citation>
    <scope>NUCLEOTIDE SEQUENCE [LARGE SCALE GENOMIC DNA]</scope>
    <source>
        <strain evidence="1 2">CBS 494.80</strain>
    </source>
</reference>
<dbReference type="EMBL" id="JAZHXI010000007">
    <property type="protein sequence ID" value="KAL2069506.1"/>
    <property type="molecule type" value="Genomic_DNA"/>
</dbReference>
<keyword evidence="2" id="KW-1185">Reference proteome</keyword>
<comment type="caution">
    <text evidence="1">The sequence shown here is derived from an EMBL/GenBank/DDBJ whole genome shotgun (WGS) entry which is preliminary data.</text>
</comment>
<proteinExistence type="predicted"/>
<protein>
    <submittedName>
        <fullName evidence="1">Uncharacterized protein</fullName>
    </submittedName>
</protein>
<organism evidence="1 2">
    <name type="scientific">Oculimacula yallundae</name>
    <dbReference type="NCBI Taxonomy" id="86028"/>
    <lineage>
        <taxon>Eukaryota</taxon>
        <taxon>Fungi</taxon>
        <taxon>Dikarya</taxon>
        <taxon>Ascomycota</taxon>
        <taxon>Pezizomycotina</taxon>
        <taxon>Leotiomycetes</taxon>
        <taxon>Helotiales</taxon>
        <taxon>Ploettnerulaceae</taxon>
        <taxon>Oculimacula</taxon>
    </lineage>
</organism>
<name>A0ABR4CHQ9_9HELO</name>
<evidence type="ECO:0000313" key="1">
    <source>
        <dbReference type="EMBL" id="KAL2069506.1"/>
    </source>
</evidence>
<gene>
    <name evidence="1" type="ORF">VTL71DRAFT_14185</name>
</gene>
<dbReference type="Proteomes" id="UP001595075">
    <property type="component" value="Unassembled WGS sequence"/>
</dbReference>